<protein>
    <submittedName>
        <fullName evidence="1">Uncharacterized protein</fullName>
    </submittedName>
</protein>
<gene>
    <name evidence="1" type="ORF">K444DRAFT_93214</name>
</gene>
<organism evidence="1 2">
    <name type="scientific">Hyaloscypha bicolor E</name>
    <dbReference type="NCBI Taxonomy" id="1095630"/>
    <lineage>
        <taxon>Eukaryota</taxon>
        <taxon>Fungi</taxon>
        <taxon>Dikarya</taxon>
        <taxon>Ascomycota</taxon>
        <taxon>Pezizomycotina</taxon>
        <taxon>Leotiomycetes</taxon>
        <taxon>Helotiales</taxon>
        <taxon>Hyaloscyphaceae</taxon>
        <taxon>Hyaloscypha</taxon>
        <taxon>Hyaloscypha bicolor</taxon>
    </lineage>
</organism>
<dbReference type="RefSeq" id="XP_024731804.1">
    <property type="nucleotide sequence ID" value="XM_024888817.1"/>
</dbReference>
<evidence type="ECO:0000313" key="2">
    <source>
        <dbReference type="Proteomes" id="UP000235371"/>
    </source>
</evidence>
<keyword evidence="2" id="KW-1185">Reference proteome</keyword>
<dbReference type="Proteomes" id="UP000235371">
    <property type="component" value="Unassembled WGS sequence"/>
</dbReference>
<dbReference type="EMBL" id="KZ613856">
    <property type="protein sequence ID" value="PMD54900.1"/>
    <property type="molecule type" value="Genomic_DNA"/>
</dbReference>
<evidence type="ECO:0000313" key="1">
    <source>
        <dbReference type="EMBL" id="PMD54900.1"/>
    </source>
</evidence>
<reference evidence="1 2" key="1">
    <citation type="submission" date="2016-04" db="EMBL/GenBank/DDBJ databases">
        <title>A degradative enzymes factory behind the ericoid mycorrhizal symbiosis.</title>
        <authorList>
            <consortium name="DOE Joint Genome Institute"/>
            <person name="Martino E."/>
            <person name="Morin E."/>
            <person name="Grelet G."/>
            <person name="Kuo A."/>
            <person name="Kohler A."/>
            <person name="Daghino S."/>
            <person name="Barry K."/>
            <person name="Choi C."/>
            <person name="Cichocki N."/>
            <person name="Clum A."/>
            <person name="Copeland A."/>
            <person name="Hainaut M."/>
            <person name="Haridas S."/>
            <person name="Labutti K."/>
            <person name="Lindquist E."/>
            <person name="Lipzen A."/>
            <person name="Khouja H.-R."/>
            <person name="Murat C."/>
            <person name="Ohm R."/>
            <person name="Olson A."/>
            <person name="Spatafora J."/>
            <person name="Veneault-Fourrey C."/>
            <person name="Henrissat B."/>
            <person name="Grigoriev I."/>
            <person name="Martin F."/>
            <person name="Perotto S."/>
        </authorList>
    </citation>
    <scope>NUCLEOTIDE SEQUENCE [LARGE SCALE GENOMIC DNA]</scope>
    <source>
        <strain evidence="1 2">E</strain>
    </source>
</reference>
<dbReference type="AlphaFoldDB" id="A0A2J6SVU6"/>
<proteinExistence type="predicted"/>
<dbReference type="Pfam" id="PF26639">
    <property type="entry name" value="Het-6_barrel"/>
    <property type="match status" value="1"/>
</dbReference>
<name>A0A2J6SVU6_9HELO</name>
<dbReference type="OrthoDB" id="3477286at2759"/>
<dbReference type="GeneID" id="36596893"/>
<dbReference type="InParanoid" id="A0A2J6SVU6"/>
<accession>A0A2J6SVU6</accession>
<sequence>MTLRILVDFTSAVGNNFELRRPFVTMLGQMGSTGNSCEVEYQDVVCVFVGSAVPYLLRPMEPFDRSRGGPYSFIGCCWVPGFIDIDIAEGERRGPFELQDITLI</sequence>